<dbReference type="InterPro" id="IPR001680">
    <property type="entry name" value="WD40_rpt"/>
</dbReference>
<keyword evidence="11" id="KW-0539">Nucleus</keyword>
<keyword evidence="15" id="KW-1133">Transmembrane helix</keyword>
<keyword evidence="5" id="KW-0678">Repressor</keyword>
<dbReference type="Proteomes" id="UP000053958">
    <property type="component" value="Unassembled WGS sequence"/>
</dbReference>
<feature type="compositionally biased region" description="Basic and acidic residues" evidence="14">
    <location>
        <begin position="1394"/>
        <end position="1403"/>
    </location>
</feature>
<feature type="repeat" description="WD" evidence="13">
    <location>
        <begin position="170"/>
        <end position="211"/>
    </location>
</feature>
<dbReference type="SUPFAM" id="SSF50978">
    <property type="entry name" value="WD40 repeat-like"/>
    <property type="match status" value="1"/>
</dbReference>
<feature type="region of interest" description="Disordered" evidence="14">
    <location>
        <begin position="667"/>
        <end position="686"/>
    </location>
</feature>
<feature type="domain" description="CAF1B/HIR1 beta-propeller" evidence="17">
    <location>
        <begin position="28"/>
        <end position="381"/>
    </location>
</feature>
<comment type="function">
    <text evidence="1">Required for replication-independent chromatin assembly and for the periodic repression of histone gene transcription during the cell cycle.</text>
</comment>
<dbReference type="GO" id="GO:0006355">
    <property type="term" value="P:regulation of DNA-templated transcription"/>
    <property type="evidence" value="ECO:0007669"/>
    <property type="project" value="InterPro"/>
</dbReference>
<feature type="repeat" description="WD" evidence="13">
    <location>
        <begin position="67"/>
        <end position="108"/>
    </location>
</feature>
<evidence type="ECO:0000256" key="15">
    <source>
        <dbReference type="SAM" id="Phobius"/>
    </source>
</evidence>
<gene>
    <name evidence="18" type="ORF">T310_2001</name>
</gene>
<dbReference type="STRING" id="1408163.A0A0F4Z0S4"/>
<sequence length="1605" mass="174573">MHIIKPVWLTHGGERKDFEVYSCDVSPDGSRLVTAAGDGYVRIWSTEAIYNAADPAYANKPKQLASMSNHSGTIHAVRFSPNGRYLASGADDKIVCVYVLEANPPSHASTFGSNEAPPVENWRTIRRLIGHDNDVQDLGWSYDSSILVSVGLDSKVVVWSGHTFEKLKTLSNHQSHVKGITFDPANKYFATASDDRTVRIFRFTSPTPNSTAHDQMNNFVLEQTISAPFVSSPLTAYFRRCSWSPDGMHIAAANAVNGPVSSVAIINRGSWDSDINLIGHEAPVEVCAFSPRLYSSQPISNKPAIDSQGHTTHNLVTVIACAGGDKSLSVWITSNPRPIVVTQDISAKSISDLAWSPDGKCLFATALDGTILAIRFEEDELGYPMSMEENERSLTKFGTNRRGAGIAETPDGLLLEEKSKAGEIKGVEGRMGALMGDGHVSTDQPVNGTSAAPLATNGATTAAAAASTAAVSDTQKTQTNGTTAATPSEQEKDKDKPDPYQAKLERLKQRPTYTKDGKKRIAPLLVSGAGGAESSLPQSRLMASATVNQGAKPDAPQSVLDLSKPFDGLPKGGLAAMLFGNKRKLAQIEGDEEGHVEKRIAMASQNGATPILANTADGLLPAPTLPPVTGQQPTPEFIRPAVTNPCMAISQLRLAVPKVRNVIVHAIDKSGNPTEPPSSSGDASKSRADVVFEARNPPAATLTGRAADREPARITLSRGDQPLWQDFLPRTVLLVTGNNGMWAAACEDGSVYIWTPAGRRLVSALVLEAQPVILESNGPWILCISAVGMCYVWNVKTLSSPHPPVSLQPVLDAAIHAQTSQPTAAPSITGARLNSEGRIVVALSNGEGYAYSQAMYTWQRISEAWWAVGSQYWNTTDASVGNLQTMETQKGDESKNVSAGIIPFLEKNTTSETLLRGRAYFLQRLIKMLLSREGYETFESSVSIAHLENRVAAALSLGAKEEFRLYLSMYAKRIGAEGLRGKVEELLKSLVGGIFEDENEAGPARKLQPNEKEGRNWLESDTLCGWPRSVLLKEVIVALAGVQAAWFGQGQTDLLPEIDREDIPQNQPQGSHSVVKDEGFLPPSPLIDYFEELILCEIFYATWLGEFLPVNQTKPESETESEFPCACLPQAPLFKQIPFTIIMLVDGGRKCDFIWNVPSSDLLLLQLQLAAWYLSNQPTYHPSTMVVSLWHQTRRFAASVLQSLDFSADFLQLPWPTLSDGSPYPKEWFTYPSRSGSRSRSTRLEVGQREFLMYRPSLPEDEDEGEGPVEGCSGSSVEAETAHDYGNKDDDNKEDDNEDNDNHHHETSCKAPKYAPPVDQYSRTRMVAVVSVFVVLTLLFSMLVGNLFSKEGDLYQGSAVHARCAYDEGNRLDSFDWLLLQDHDDTPAMSSTATEDKRDDRLLESQPLPSSSPEYSSSSQHDNSSDDSMIPDKNMIPDKDEHVLRFEVTIRAATTLIDDIGQHPDFEATAAITSSNATAHEPCSCKCILPTVKKNGKSLAGRNDRNDDDHKGQFHSVVYKDTNTDTDQGGQGQEHETHVEAEEPEAGPHKSSSSPQENAAAAAATVTASLIDTHAHPNPHSDPNPDVDAELHFREETGGIPIEVN</sequence>
<organism evidence="18 19">
    <name type="scientific">Rasamsonia emersonii (strain ATCC 16479 / CBS 393.64 / IMI 116815)</name>
    <dbReference type="NCBI Taxonomy" id="1408163"/>
    <lineage>
        <taxon>Eukaryota</taxon>
        <taxon>Fungi</taxon>
        <taxon>Dikarya</taxon>
        <taxon>Ascomycota</taxon>
        <taxon>Pezizomycotina</taxon>
        <taxon>Eurotiomycetes</taxon>
        <taxon>Eurotiomycetidae</taxon>
        <taxon>Eurotiales</taxon>
        <taxon>Trichocomaceae</taxon>
        <taxon>Rasamsonia</taxon>
    </lineage>
</organism>
<feature type="repeat" description="WD" evidence="13">
    <location>
        <begin position="20"/>
        <end position="47"/>
    </location>
</feature>
<evidence type="ECO:0000256" key="14">
    <source>
        <dbReference type="SAM" id="MobiDB-lite"/>
    </source>
</evidence>
<evidence type="ECO:0000256" key="12">
    <source>
        <dbReference type="ARBA" id="ARBA00074051"/>
    </source>
</evidence>
<feature type="compositionally biased region" description="Basic and acidic residues" evidence="14">
    <location>
        <begin position="489"/>
        <end position="516"/>
    </location>
</feature>
<feature type="compositionally biased region" description="Basic and acidic residues" evidence="14">
    <location>
        <begin position="1280"/>
        <end position="1291"/>
    </location>
</feature>
<feature type="compositionally biased region" description="Polar residues" evidence="14">
    <location>
        <begin position="471"/>
        <end position="488"/>
    </location>
</feature>
<evidence type="ECO:0000256" key="7">
    <source>
        <dbReference type="ARBA" id="ARBA00022737"/>
    </source>
</evidence>
<accession>A0A0F4Z0S4</accession>
<dbReference type="GO" id="GO:0000417">
    <property type="term" value="C:HIR complex"/>
    <property type="evidence" value="ECO:0007669"/>
    <property type="project" value="TreeGrafter"/>
</dbReference>
<feature type="compositionally biased region" description="Polar residues" evidence="14">
    <location>
        <begin position="671"/>
        <end position="683"/>
    </location>
</feature>
<name>A0A0F4Z0S4_RASE3</name>
<evidence type="ECO:0000256" key="10">
    <source>
        <dbReference type="ARBA" id="ARBA00023163"/>
    </source>
</evidence>
<feature type="compositionally biased region" description="Low complexity" evidence="14">
    <location>
        <begin position="1559"/>
        <end position="1568"/>
    </location>
</feature>
<keyword evidence="19" id="KW-1185">Reference proteome</keyword>
<dbReference type="GeneID" id="25314352"/>
<feature type="region of interest" description="Disordered" evidence="14">
    <location>
        <begin position="469"/>
        <end position="519"/>
    </location>
</feature>
<feature type="domain" description="Protein HIRA-like C-terminal" evidence="16">
    <location>
        <begin position="758"/>
        <end position="990"/>
    </location>
</feature>
<dbReference type="GO" id="GO:0005634">
    <property type="term" value="C:nucleus"/>
    <property type="evidence" value="ECO:0007669"/>
    <property type="project" value="UniProtKB-SubCell"/>
</dbReference>
<dbReference type="FunFam" id="2.130.10.10:FF:001557">
    <property type="entry name" value="Protein HIR"/>
    <property type="match status" value="1"/>
</dbReference>
<keyword evidence="15" id="KW-0812">Transmembrane</keyword>
<evidence type="ECO:0000256" key="4">
    <source>
        <dbReference type="ARBA" id="ARBA00021588"/>
    </source>
</evidence>
<evidence type="ECO:0000256" key="6">
    <source>
        <dbReference type="ARBA" id="ARBA00022574"/>
    </source>
</evidence>
<dbReference type="InterPro" id="IPR015943">
    <property type="entry name" value="WD40/YVTN_repeat-like_dom_sf"/>
</dbReference>
<dbReference type="InterPro" id="IPR011494">
    <property type="entry name" value="HIRA-like_C"/>
</dbReference>
<dbReference type="InterPro" id="IPR036322">
    <property type="entry name" value="WD40_repeat_dom_sf"/>
</dbReference>
<evidence type="ECO:0000259" key="16">
    <source>
        <dbReference type="Pfam" id="PF07569"/>
    </source>
</evidence>
<dbReference type="FunFam" id="2.130.10.10:FF:000290">
    <property type="entry name" value="Protein HIR"/>
    <property type="match status" value="1"/>
</dbReference>
<reference evidence="18 19" key="1">
    <citation type="submission" date="2015-04" db="EMBL/GenBank/DDBJ databases">
        <authorList>
            <person name="Heijne W.H."/>
            <person name="Fedorova N.D."/>
            <person name="Nierman W.C."/>
            <person name="Vollebregt A.W."/>
            <person name="Zhao Z."/>
            <person name="Wu L."/>
            <person name="Kumar M."/>
            <person name="Stam H."/>
            <person name="van den Berg M.A."/>
            <person name="Pel H.J."/>
        </authorList>
    </citation>
    <scope>NUCLEOTIDE SEQUENCE [LARGE SCALE GENOMIC DNA]</scope>
    <source>
        <strain evidence="18 19">CBS 393.64</strain>
    </source>
</reference>
<feature type="region of interest" description="Disordered" evidence="14">
    <location>
        <begin position="1521"/>
        <end position="1605"/>
    </location>
</feature>
<comment type="subcellular location">
    <subcellularLocation>
        <location evidence="2">Nucleus</location>
    </subcellularLocation>
</comment>
<dbReference type="Pfam" id="PF09453">
    <property type="entry name" value="HIRA_B"/>
    <property type="match status" value="1"/>
</dbReference>
<feature type="repeat" description="WD" evidence="13">
    <location>
        <begin position="128"/>
        <end position="169"/>
    </location>
</feature>
<feature type="transmembrane region" description="Helical" evidence="15">
    <location>
        <begin position="1326"/>
        <end position="1348"/>
    </location>
</feature>
<dbReference type="PANTHER" id="PTHR13831:SF0">
    <property type="entry name" value="PROTEIN HIRA"/>
    <property type="match status" value="1"/>
</dbReference>
<keyword evidence="9" id="KW-0805">Transcription regulation</keyword>
<dbReference type="PROSITE" id="PS50294">
    <property type="entry name" value="WD_REPEATS_REGION"/>
    <property type="match status" value="3"/>
</dbReference>
<dbReference type="InterPro" id="IPR031120">
    <property type="entry name" value="HIR1-like"/>
</dbReference>
<feature type="region of interest" description="Disordered" evidence="14">
    <location>
        <begin position="429"/>
        <end position="454"/>
    </location>
</feature>
<dbReference type="CDD" id="cd00200">
    <property type="entry name" value="WD40"/>
    <property type="match status" value="1"/>
</dbReference>
<evidence type="ECO:0000313" key="18">
    <source>
        <dbReference type="EMBL" id="KKA23960.1"/>
    </source>
</evidence>
<dbReference type="RefSeq" id="XP_013330572.1">
    <property type="nucleotide sequence ID" value="XM_013475118.1"/>
</dbReference>
<keyword evidence="7" id="KW-0677">Repeat</keyword>
<evidence type="ECO:0000313" key="19">
    <source>
        <dbReference type="Proteomes" id="UP000053958"/>
    </source>
</evidence>
<comment type="similarity">
    <text evidence="3">Belongs to the WD repeat HIR1 family.</text>
</comment>
<evidence type="ECO:0000256" key="9">
    <source>
        <dbReference type="ARBA" id="ARBA00023015"/>
    </source>
</evidence>
<evidence type="ECO:0000256" key="3">
    <source>
        <dbReference type="ARBA" id="ARBA00007306"/>
    </source>
</evidence>
<protein>
    <recommendedName>
        <fullName evidence="4">Protein HIR1</fullName>
    </recommendedName>
    <alternativeName>
        <fullName evidence="12">Protein hir1</fullName>
    </alternativeName>
</protein>
<feature type="region of interest" description="Disordered" evidence="14">
    <location>
        <begin position="1256"/>
        <end position="1315"/>
    </location>
</feature>
<comment type="caution">
    <text evidence="18">The sequence shown here is derived from an EMBL/GenBank/DDBJ whole genome shotgun (WGS) entry which is preliminary data.</text>
</comment>
<dbReference type="InterPro" id="IPR019015">
    <property type="entry name" value="HIRA_B_motif"/>
</dbReference>
<dbReference type="GO" id="GO:0031491">
    <property type="term" value="F:nucleosome binding"/>
    <property type="evidence" value="ECO:0007669"/>
    <property type="project" value="TreeGrafter"/>
</dbReference>
<keyword evidence="15" id="KW-0472">Membrane</keyword>
<dbReference type="InterPro" id="IPR055410">
    <property type="entry name" value="Beta-prop_CAF1B_HIR1"/>
</dbReference>
<dbReference type="OrthoDB" id="1741719at2759"/>
<evidence type="ECO:0000256" key="11">
    <source>
        <dbReference type="ARBA" id="ARBA00023242"/>
    </source>
</evidence>
<dbReference type="PANTHER" id="PTHR13831">
    <property type="entry name" value="MEMBER OF THE HIR1 FAMILY OF WD-REPEAT PROTEINS"/>
    <property type="match status" value="1"/>
</dbReference>
<dbReference type="GO" id="GO:0000785">
    <property type="term" value="C:chromatin"/>
    <property type="evidence" value="ECO:0007669"/>
    <property type="project" value="TreeGrafter"/>
</dbReference>
<dbReference type="Pfam" id="PF24105">
    <property type="entry name" value="Beta-prop_CAF1B_HIR1"/>
    <property type="match status" value="1"/>
</dbReference>
<dbReference type="SMART" id="SM00320">
    <property type="entry name" value="WD40"/>
    <property type="match status" value="7"/>
</dbReference>
<evidence type="ECO:0000256" key="13">
    <source>
        <dbReference type="PROSITE-ProRule" id="PRU00221"/>
    </source>
</evidence>
<feature type="compositionally biased region" description="Low complexity" evidence="14">
    <location>
        <begin position="1404"/>
        <end position="1428"/>
    </location>
</feature>
<evidence type="ECO:0000256" key="5">
    <source>
        <dbReference type="ARBA" id="ARBA00022491"/>
    </source>
</evidence>
<feature type="region of interest" description="Disordered" evidence="14">
    <location>
        <begin position="1387"/>
        <end position="1438"/>
    </location>
</feature>
<dbReference type="SUPFAM" id="SSF101908">
    <property type="entry name" value="Putative isomerase YbhE"/>
    <property type="match status" value="1"/>
</dbReference>
<keyword evidence="6 13" id="KW-0853">WD repeat</keyword>
<dbReference type="PROSITE" id="PS50082">
    <property type="entry name" value="WD_REPEATS_2"/>
    <property type="match status" value="4"/>
</dbReference>
<dbReference type="Pfam" id="PF07569">
    <property type="entry name" value="Hira"/>
    <property type="match status" value="1"/>
</dbReference>
<keyword evidence="8" id="KW-0156">Chromatin regulator</keyword>
<dbReference type="EMBL" id="LASV01000080">
    <property type="protein sequence ID" value="KKA23960.1"/>
    <property type="molecule type" value="Genomic_DNA"/>
</dbReference>
<evidence type="ECO:0000259" key="17">
    <source>
        <dbReference type="Pfam" id="PF24105"/>
    </source>
</evidence>
<evidence type="ECO:0000256" key="8">
    <source>
        <dbReference type="ARBA" id="ARBA00022853"/>
    </source>
</evidence>
<evidence type="ECO:0000256" key="2">
    <source>
        <dbReference type="ARBA" id="ARBA00004123"/>
    </source>
</evidence>
<dbReference type="Gene3D" id="2.130.10.10">
    <property type="entry name" value="YVTN repeat-like/Quinoprotein amine dehydrogenase"/>
    <property type="match status" value="2"/>
</dbReference>
<dbReference type="GO" id="GO:0006351">
    <property type="term" value="P:DNA-templated transcription"/>
    <property type="evidence" value="ECO:0007669"/>
    <property type="project" value="InterPro"/>
</dbReference>
<evidence type="ECO:0000256" key="1">
    <source>
        <dbReference type="ARBA" id="ARBA00002677"/>
    </source>
</evidence>
<proteinExistence type="inferred from homology"/>
<keyword evidence="10" id="KW-0804">Transcription</keyword>
<feature type="compositionally biased region" description="Polar residues" evidence="14">
    <location>
        <begin position="441"/>
        <end position="450"/>
    </location>
</feature>
<dbReference type="GO" id="GO:0006338">
    <property type="term" value="P:chromatin remodeling"/>
    <property type="evidence" value="ECO:0007669"/>
    <property type="project" value="InterPro"/>
</dbReference>